<accession>A0ABU2FP37</accession>
<dbReference type="PANTHER" id="PTHR22912:SF160">
    <property type="entry name" value="DIHYDROLIPOYL DEHYDROGENASE"/>
    <property type="match status" value="1"/>
</dbReference>
<name>A0ABU2FP37_9EURY</name>
<gene>
    <name evidence="13" type="primary">lpdA</name>
    <name evidence="13" type="ORF">NDI86_07785</name>
</gene>
<evidence type="ECO:0000256" key="4">
    <source>
        <dbReference type="ARBA" id="ARBA00022827"/>
    </source>
</evidence>
<dbReference type="RefSeq" id="WP_310899856.1">
    <property type="nucleotide sequence ID" value="NZ_JAMQOS010000002.1"/>
</dbReference>
<evidence type="ECO:0000256" key="8">
    <source>
        <dbReference type="ARBA" id="ARBA00023284"/>
    </source>
</evidence>
<dbReference type="InterPro" id="IPR004099">
    <property type="entry name" value="Pyr_nucl-diS_OxRdtase_dimer"/>
</dbReference>
<dbReference type="Proteomes" id="UP001268864">
    <property type="component" value="Unassembled WGS sequence"/>
</dbReference>
<dbReference type="Gene3D" id="3.50.50.60">
    <property type="entry name" value="FAD/NAD(P)-binding domain"/>
    <property type="match status" value="2"/>
</dbReference>
<dbReference type="GO" id="GO:0004148">
    <property type="term" value="F:dihydrolipoyl dehydrogenase (NADH) activity"/>
    <property type="evidence" value="ECO:0007669"/>
    <property type="project" value="UniProtKB-EC"/>
</dbReference>
<evidence type="ECO:0000256" key="1">
    <source>
        <dbReference type="ARBA" id="ARBA00007532"/>
    </source>
</evidence>
<sequence>MSLSDSALAADLVVIGAGPGGYTAAIRGAQRGLDVVLVERETVGGVCINHGCIPAKSLIHAAGFQKDIEHWNDIGIETGEVSVDFEAVQGWKGDVVEQLTDTIRAGLDDHDVRLLPGTARFRDSSTVVVEGSRGDRLVEFDHAIVATGSRPLELPGLEFEQEGVISSRDVLQLDAVPDELVVVGGGYIGMEAVTKFAKFGSSVRVVEARDRVLGAFEAEVVDAIQETSEMYTDGIYTNALATGLEHDEESRPVLVVDHDGTERRFAADYVIVAAGRDTTAARERLDLENTEVELTETGFIATDDQLRTADENIFAVGDAAGEPFLAHVAYREGKVAAAAAAGENVTVGERYFPSVMYTDPEVAVVGQTEGEARETYDDVLVGRVPMSSSGRALSANKPAGYVKVVGAPDGTLLGAQIVGARASDTIAEATLALELDATVDDLRGTAHAHPTFPEALADAADDAVGESIHSH</sequence>
<dbReference type="PRINTS" id="PR00411">
    <property type="entry name" value="PNDRDTASEI"/>
</dbReference>
<dbReference type="PROSITE" id="PS00076">
    <property type="entry name" value="PYRIDINE_REDOX_1"/>
    <property type="match status" value="1"/>
</dbReference>
<comment type="miscellaneous">
    <text evidence="10">The active site is a redox-active disulfide bond.</text>
</comment>
<comment type="similarity">
    <text evidence="1 10">Belongs to the class-I pyridine nucleotide-disulfide oxidoreductase family.</text>
</comment>
<keyword evidence="8 10" id="KW-0676">Redox-active center</keyword>
<dbReference type="Gene3D" id="3.30.390.30">
    <property type="match status" value="1"/>
</dbReference>
<keyword evidence="4 10" id="KW-0274">FAD</keyword>
<evidence type="ECO:0000256" key="5">
    <source>
        <dbReference type="ARBA" id="ARBA00023002"/>
    </source>
</evidence>
<keyword evidence="7" id="KW-1015">Disulfide bond</keyword>
<organism evidence="13 14">
    <name type="scientific">Haloarcula onubensis</name>
    <dbReference type="NCBI Taxonomy" id="2950539"/>
    <lineage>
        <taxon>Archaea</taxon>
        <taxon>Methanobacteriati</taxon>
        <taxon>Methanobacteriota</taxon>
        <taxon>Stenosarchaea group</taxon>
        <taxon>Halobacteria</taxon>
        <taxon>Halobacteriales</taxon>
        <taxon>Haloarculaceae</taxon>
        <taxon>Haloarcula</taxon>
    </lineage>
</organism>
<dbReference type="InterPro" id="IPR001100">
    <property type="entry name" value="Pyr_nuc-diS_OxRdtase"/>
</dbReference>
<dbReference type="SUPFAM" id="SSF51905">
    <property type="entry name" value="FAD/NAD(P)-binding domain"/>
    <property type="match status" value="1"/>
</dbReference>
<proteinExistence type="inferred from homology"/>
<comment type="catalytic activity">
    <reaction evidence="9 10">
        <text>N(6)-[(R)-dihydrolipoyl]-L-lysyl-[protein] + NAD(+) = N(6)-[(R)-lipoyl]-L-lysyl-[protein] + NADH + H(+)</text>
        <dbReference type="Rhea" id="RHEA:15045"/>
        <dbReference type="Rhea" id="RHEA-COMP:10474"/>
        <dbReference type="Rhea" id="RHEA-COMP:10475"/>
        <dbReference type="ChEBI" id="CHEBI:15378"/>
        <dbReference type="ChEBI" id="CHEBI:57540"/>
        <dbReference type="ChEBI" id="CHEBI:57945"/>
        <dbReference type="ChEBI" id="CHEBI:83099"/>
        <dbReference type="ChEBI" id="CHEBI:83100"/>
        <dbReference type="EC" id="1.8.1.4"/>
    </reaction>
</comment>
<evidence type="ECO:0000259" key="11">
    <source>
        <dbReference type="Pfam" id="PF02852"/>
    </source>
</evidence>
<dbReference type="NCBIfam" id="TIGR01350">
    <property type="entry name" value="lipoamide_DH"/>
    <property type="match status" value="1"/>
</dbReference>
<keyword evidence="14" id="KW-1185">Reference proteome</keyword>
<evidence type="ECO:0000256" key="3">
    <source>
        <dbReference type="ARBA" id="ARBA00022630"/>
    </source>
</evidence>
<comment type="caution">
    <text evidence="13">The sequence shown here is derived from an EMBL/GenBank/DDBJ whole genome shotgun (WGS) entry which is preliminary data.</text>
</comment>
<feature type="domain" description="Pyridine nucleotide-disulphide oxidoreductase dimerisation" evidence="11">
    <location>
        <begin position="353"/>
        <end position="459"/>
    </location>
</feature>
<evidence type="ECO:0000259" key="12">
    <source>
        <dbReference type="Pfam" id="PF07992"/>
    </source>
</evidence>
<dbReference type="InterPro" id="IPR036188">
    <property type="entry name" value="FAD/NAD-bd_sf"/>
</dbReference>
<evidence type="ECO:0000256" key="7">
    <source>
        <dbReference type="ARBA" id="ARBA00023157"/>
    </source>
</evidence>
<dbReference type="PRINTS" id="PR00368">
    <property type="entry name" value="FADPNR"/>
</dbReference>
<dbReference type="InterPro" id="IPR016156">
    <property type="entry name" value="FAD/NAD-linked_Rdtase_dimer_sf"/>
</dbReference>
<dbReference type="EC" id="1.8.1.4" evidence="2 10"/>
<dbReference type="Pfam" id="PF02852">
    <property type="entry name" value="Pyr_redox_dim"/>
    <property type="match status" value="1"/>
</dbReference>
<dbReference type="PIRSF" id="PIRSF000350">
    <property type="entry name" value="Mercury_reductase_MerA"/>
    <property type="match status" value="1"/>
</dbReference>
<keyword evidence="5 10" id="KW-0560">Oxidoreductase</keyword>
<evidence type="ECO:0000313" key="14">
    <source>
        <dbReference type="Proteomes" id="UP001268864"/>
    </source>
</evidence>
<keyword evidence="6 10" id="KW-0520">NAD</keyword>
<evidence type="ECO:0000256" key="9">
    <source>
        <dbReference type="ARBA" id="ARBA00049187"/>
    </source>
</evidence>
<dbReference type="InterPro" id="IPR050151">
    <property type="entry name" value="Class-I_Pyr_Nuc-Dis_Oxidored"/>
</dbReference>
<feature type="domain" description="FAD/NAD(P)-binding" evidence="12">
    <location>
        <begin position="11"/>
        <end position="333"/>
    </location>
</feature>
<evidence type="ECO:0000256" key="2">
    <source>
        <dbReference type="ARBA" id="ARBA00012608"/>
    </source>
</evidence>
<dbReference type="InterPro" id="IPR012999">
    <property type="entry name" value="Pyr_OxRdtase_I_AS"/>
</dbReference>
<dbReference type="InterPro" id="IPR006258">
    <property type="entry name" value="Lipoamide_DH"/>
</dbReference>
<keyword evidence="3 10" id="KW-0285">Flavoprotein</keyword>
<comment type="cofactor">
    <cofactor evidence="10">
        <name>FAD</name>
        <dbReference type="ChEBI" id="CHEBI:57692"/>
    </cofactor>
    <text evidence="10">Binds 1 FAD per subunit.</text>
</comment>
<dbReference type="EMBL" id="JAMQOS010000002">
    <property type="protein sequence ID" value="MDS0282022.1"/>
    <property type="molecule type" value="Genomic_DNA"/>
</dbReference>
<reference evidence="13 14" key="1">
    <citation type="submission" date="2022-06" db="EMBL/GenBank/DDBJ databases">
        <title>Halomicroarcula sp. a new haloarchaeum isolate from saline soil.</title>
        <authorList>
            <person name="Strakova D."/>
            <person name="Galisteo C."/>
            <person name="Sanchez-Porro C."/>
            <person name="Ventosa A."/>
        </authorList>
    </citation>
    <scope>NUCLEOTIDE SEQUENCE [LARGE SCALE GENOMIC DNA]</scope>
    <source>
        <strain evidence="13 14">S3CR25-11</strain>
    </source>
</reference>
<dbReference type="PANTHER" id="PTHR22912">
    <property type="entry name" value="DISULFIDE OXIDOREDUCTASE"/>
    <property type="match status" value="1"/>
</dbReference>
<dbReference type="SUPFAM" id="SSF55424">
    <property type="entry name" value="FAD/NAD-linked reductases, dimerisation (C-terminal) domain"/>
    <property type="match status" value="1"/>
</dbReference>
<evidence type="ECO:0000256" key="6">
    <source>
        <dbReference type="ARBA" id="ARBA00023027"/>
    </source>
</evidence>
<protein>
    <recommendedName>
        <fullName evidence="2 10">Dihydrolipoyl dehydrogenase</fullName>
        <ecNumber evidence="2 10">1.8.1.4</ecNumber>
    </recommendedName>
</protein>
<evidence type="ECO:0000313" key="13">
    <source>
        <dbReference type="EMBL" id="MDS0282022.1"/>
    </source>
</evidence>
<dbReference type="Pfam" id="PF07992">
    <property type="entry name" value="Pyr_redox_2"/>
    <property type="match status" value="1"/>
</dbReference>
<dbReference type="InterPro" id="IPR023753">
    <property type="entry name" value="FAD/NAD-binding_dom"/>
</dbReference>
<evidence type="ECO:0000256" key="10">
    <source>
        <dbReference type="RuleBase" id="RU003692"/>
    </source>
</evidence>